<dbReference type="SUPFAM" id="SSF52540">
    <property type="entry name" value="P-loop containing nucleoside triphosphate hydrolases"/>
    <property type="match status" value="1"/>
</dbReference>
<evidence type="ECO:0000256" key="6">
    <source>
        <dbReference type="ARBA" id="ARBA00022840"/>
    </source>
</evidence>
<dbReference type="InterPro" id="IPR027417">
    <property type="entry name" value="P-loop_NTPase"/>
</dbReference>
<evidence type="ECO:0000256" key="7">
    <source>
        <dbReference type="ARBA" id="ARBA00022967"/>
    </source>
</evidence>
<evidence type="ECO:0000256" key="2">
    <source>
        <dbReference type="ARBA" id="ARBA00005417"/>
    </source>
</evidence>
<dbReference type="EMBL" id="LS991953">
    <property type="protein sequence ID" value="SYV93640.1"/>
    <property type="molecule type" value="Genomic_DNA"/>
</dbReference>
<evidence type="ECO:0000256" key="5">
    <source>
        <dbReference type="ARBA" id="ARBA00022741"/>
    </source>
</evidence>
<reference evidence="11" key="1">
    <citation type="submission" date="2018-06" db="EMBL/GenBank/DDBJ databases">
        <authorList>
            <consortium name="Pathogen Informatics"/>
        </authorList>
    </citation>
    <scope>NUCLEOTIDE SEQUENCE [LARGE SCALE GENOMIC DNA]</scope>
    <source>
        <strain evidence="11">NCTC10124</strain>
    </source>
</reference>
<evidence type="ECO:0000313" key="10">
    <source>
        <dbReference type="EMBL" id="SYV93640.1"/>
    </source>
</evidence>
<evidence type="ECO:0000313" key="11">
    <source>
        <dbReference type="Proteomes" id="UP000259328"/>
    </source>
</evidence>
<keyword evidence="8" id="KW-0472">Membrane</keyword>
<organism evidence="10 11">
    <name type="scientific">Mycoplasmopsis synoviae</name>
    <name type="common">Mycoplasma synoviae</name>
    <dbReference type="NCBI Taxonomy" id="2109"/>
    <lineage>
        <taxon>Bacteria</taxon>
        <taxon>Bacillati</taxon>
        <taxon>Mycoplasmatota</taxon>
        <taxon>Mycoplasmoidales</taxon>
        <taxon>Metamycoplasmataceae</taxon>
        <taxon>Mycoplasmopsis</taxon>
    </lineage>
</organism>
<dbReference type="PANTHER" id="PTHR43553:SF27">
    <property type="entry name" value="ENERGY-COUPLING FACTOR TRANSPORTER ATP-BINDING PROTEIN ECFA2"/>
    <property type="match status" value="1"/>
</dbReference>
<dbReference type="InterPro" id="IPR003439">
    <property type="entry name" value="ABC_transporter-like_ATP-bd"/>
</dbReference>
<dbReference type="Pfam" id="PF00005">
    <property type="entry name" value="ABC_tran"/>
    <property type="match status" value="1"/>
</dbReference>
<evidence type="ECO:0000256" key="4">
    <source>
        <dbReference type="ARBA" id="ARBA00022475"/>
    </source>
</evidence>
<keyword evidence="7" id="KW-1278">Translocase</keyword>
<name>A0A3B0PCE1_MYCSY</name>
<evidence type="ECO:0000256" key="3">
    <source>
        <dbReference type="ARBA" id="ARBA00022448"/>
    </source>
</evidence>
<dbReference type="AlphaFoldDB" id="A0A3B0PCE1"/>
<evidence type="ECO:0000256" key="1">
    <source>
        <dbReference type="ARBA" id="ARBA00004202"/>
    </source>
</evidence>
<dbReference type="GO" id="GO:0042626">
    <property type="term" value="F:ATPase-coupled transmembrane transporter activity"/>
    <property type="evidence" value="ECO:0007669"/>
    <property type="project" value="TreeGrafter"/>
</dbReference>
<comment type="subcellular location">
    <subcellularLocation>
        <location evidence="1">Cell membrane</location>
        <topology evidence="1">Peripheral membrane protein</topology>
    </subcellularLocation>
</comment>
<dbReference type="PANTHER" id="PTHR43553">
    <property type="entry name" value="HEAVY METAL TRANSPORTER"/>
    <property type="match status" value="1"/>
</dbReference>
<protein>
    <submittedName>
        <fullName evidence="10">ABC transporter ATP-binding protein</fullName>
        <ecNumber evidence="10">3.6.3.-</ecNumber>
    </submittedName>
</protein>
<evidence type="ECO:0000259" key="9">
    <source>
        <dbReference type="Pfam" id="PF00005"/>
    </source>
</evidence>
<gene>
    <name evidence="10" type="primary">ecfA2_1</name>
    <name evidence="10" type="ORF">NCTC10124_01394</name>
</gene>
<accession>A0A3B0PCE1</accession>
<keyword evidence="4" id="KW-1003">Cell membrane</keyword>
<keyword evidence="3" id="KW-0813">Transport</keyword>
<feature type="domain" description="ABC transporter" evidence="9">
    <location>
        <begin position="7"/>
        <end position="59"/>
    </location>
</feature>
<feature type="non-terminal residue" evidence="10">
    <location>
        <position position="64"/>
    </location>
</feature>
<keyword evidence="6 10" id="KW-0067">ATP-binding</keyword>
<comment type="similarity">
    <text evidence="2">Belongs to the ABC transporter superfamily.</text>
</comment>
<evidence type="ECO:0000256" key="8">
    <source>
        <dbReference type="ARBA" id="ARBA00023136"/>
    </source>
</evidence>
<keyword evidence="5" id="KW-0547">Nucleotide-binding</keyword>
<dbReference type="GO" id="GO:0043190">
    <property type="term" value="C:ATP-binding cassette (ABC) transporter complex"/>
    <property type="evidence" value="ECO:0007669"/>
    <property type="project" value="TreeGrafter"/>
</dbReference>
<sequence length="64" mass="7110">MDPKEAEEKAKKYIKLVGLPEEYLKRSPFDLSGGQKRRVALAGILAMEPDVLVVDEPTAGLDPW</sequence>
<dbReference type="Proteomes" id="UP000259328">
    <property type="component" value="Chromosome"/>
</dbReference>
<dbReference type="EC" id="3.6.3.-" evidence="10"/>
<keyword evidence="10" id="KW-0378">Hydrolase</keyword>
<dbReference type="InterPro" id="IPR050095">
    <property type="entry name" value="ECF_ABC_transporter_ATP-bd"/>
</dbReference>
<proteinExistence type="inferred from homology"/>
<dbReference type="GO" id="GO:0005524">
    <property type="term" value="F:ATP binding"/>
    <property type="evidence" value="ECO:0007669"/>
    <property type="project" value="UniProtKB-KW"/>
</dbReference>
<dbReference type="Gene3D" id="3.40.50.300">
    <property type="entry name" value="P-loop containing nucleotide triphosphate hydrolases"/>
    <property type="match status" value="1"/>
</dbReference>
<dbReference type="GO" id="GO:0016887">
    <property type="term" value="F:ATP hydrolysis activity"/>
    <property type="evidence" value="ECO:0007669"/>
    <property type="project" value="InterPro"/>
</dbReference>